<feature type="region of interest" description="Disordered" evidence="1">
    <location>
        <begin position="345"/>
        <end position="364"/>
    </location>
</feature>
<gene>
    <name evidence="3" type="ORF">FRACYDRAFT_235801</name>
</gene>
<dbReference type="KEGG" id="fcy:FRACYDRAFT_235801"/>
<keyword evidence="4" id="KW-1185">Reference proteome</keyword>
<protein>
    <submittedName>
        <fullName evidence="3">Uncharacterized protein</fullName>
    </submittedName>
</protein>
<accession>A0A1E7FNR9</accession>
<dbReference type="Pfam" id="PF06206">
    <property type="entry name" value="CpeT"/>
    <property type="match status" value="1"/>
</dbReference>
<dbReference type="InParanoid" id="A0A1E7FNR9"/>
<dbReference type="PROSITE" id="PS51257">
    <property type="entry name" value="PROKAR_LIPOPROTEIN"/>
    <property type="match status" value="1"/>
</dbReference>
<keyword evidence="2" id="KW-1133">Transmembrane helix</keyword>
<feature type="region of interest" description="Disordered" evidence="1">
    <location>
        <begin position="217"/>
        <end position="238"/>
    </location>
</feature>
<dbReference type="Gene3D" id="2.40.128.590">
    <property type="entry name" value="CpcT/CpeT domain"/>
    <property type="match status" value="1"/>
</dbReference>
<feature type="compositionally biased region" description="Low complexity" evidence="1">
    <location>
        <begin position="219"/>
        <end position="231"/>
    </location>
</feature>
<dbReference type="Proteomes" id="UP000095751">
    <property type="component" value="Unassembled WGS sequence"/>
</dbReference>
<organism evidence="3 4">
    <name type="scientific">Fragilariopsis cylindrus CCMP1102</name>
    <dbReference type="NCBI Taxonomy" id="635003"/>
    <lineage>
        <taxon>Eukaryota</taxon>
        <taxon>Sar</taxon>
        <taxon>Stramenopiles</taxon>
        <taxon>Ochrophyta</taxon>
        <taxon>Bacillariophyta</taxon>
        <taxon>Bacillariophyceae</taxon>
        <taxon>Bacillariophycidae</taxon>
        <taxon>Bacillariales</taxon>
        <taxon>Bacillariaceae</taxon>
        <taxon>Fragilariopsis</taxon>
    </lineage>
</organism>
<sequence>MRLFSSRILGFQFYIGVVFVVIGCTTSIFSTSLIIVEAFSVGKQYCRGGARYSGRHSAVTGTFQEMVVEPCESTSSVDGVGDGDGESSHEKVTKILSEWFQGDFDNYAQVVEDRKNGLLPREGGGHEHFHCTLVPVTESTRLAAFFFDGNPNRIFRFRYYELLTPTIINDVDHQHSNNVTVEMRLNTLHPELEQLLKSHSTDPLSWPDIFKNFQHEGVSSNSSSGSSSSSGSDEKNQKVIPLSKCEIVWSFDKDPIQHSYISSDDGKDDEAENMSLHAVMVHGEQVVNSTIVPGMQIRILDQLSLYQHVFYINDRGFDPITGAFIYGNQRDIPYRLERVSNILPSATSAADDDDGSSSTADRRERLQLEVINPELEWTIGPKYRTIEEYDSKLKVIGGPSTGINKKDFKSGQGKS</sequence>
<proteinExistence type="predicted"/>
<dbReference type="EMBL" id="KV784355">
    <property type="protein sequence ID" value="OEU19745.1"/>
    <property type="molecule type" value="Genomic_DNA"/>
</dbReference>
<evidence type="ECO:0000256" key="2">
    <source>
        <dbReference type="SAM" id="Phobius"/>
    </source>
</evidence>
<keyword evidence="2" id="KW-0472">Membrane</keyword>
<evidence type="ECO:0000256" key="1">
    <source>
        <dbReference type="SAM" id="MobiDB-lite"/>
    </source>
</evidence>
<dbReference type="InterPro" id="IPR038672">
    <property type="entry name" value="CpcT/CpeT_sf"/>
</dbReference>
<dbReference type="InterPro" id="IPR010404">
    <property type="entry name" value="CpcT/CpeT"/>
</dbReference>
<dbReference type="GO" id="GO:0016829">
    <property type="term" value="F:lyase activity"/>
    <property type="evidence" value="ECO:0007669"/>
    <property type="project" value="InterPro"/>
</dbReference>
<dbReference type="OrthoDB" id="2708at2759"/>
<evidence type="ECO:0000313" key="4">
    <source>
        <dbReference type="Proteomes" id="UP000095751"/>
    </source>
</evidence>
<reference evidence="3 4" key="1">
    <citation type="submission" date="2016-09" db="EMBL/GenBank/DDBJ databases">
        <title>Extensive genetic diversity and differential bi-allelic expression allows diatom success in the polar Southern Ocean.</title>
        <authorList>
            <consortium name="DOE Joint Genome Institute"/>
            <person name="Mock T."/>
            <person name="Otillar R.P."/>
            <person name="Strauss J."/>
            <person name="Dupont C."/>
            <person name="Frickenhaus S."/>
            <person name="Maumus F."/>
            <person name="Mcmullan M."/>
            <person name="Sanges R."/>
            <person name="Schmutz J."/>
            <person name="Toseland A."/>
            <person name="Valas R."/>
            <person name="Veluchamy A."/>
            <person name="Ward B.J."/>
            <person name="Allen A."/>
            <person name="Barry K."/>
            <person name="Falciatore A."/>
            <person name="Ferrante M."/>
            <person name="Fortunato A.E."/>
            <person name="Gloeckner G."/>
            <person name="Gruber A."/>
            <person name="Hipkin R."/>
            <person name="Janech M."/>
            <person name="Kroth P."/>
            <person name="Leese F."/>
            <person name="Lindquist E."/>
            <person name="Lyon B.R."/>
            <person name="Martin J."/>
            <person name="Mayer C."/>
            <person name="Parker M."/>
            <person name="Quesneville H."/>
            <person name="Raymond J."/>
            <person name="Uhlig C."/>
            <person name="Valentin K.U."/>
            <person name="Worden A.Z."/>
            <person name="Armbrust E.V."/>
            <person name="Bowler C."/>
            <person name="Green B."/>
            <person name="Moulton V."/>
            <person name="Van Oosterhout C."/>
            <person name="Grigoriev I."/>
        </authorList>
    </citation>
    <scope>NUCLEOTIDE SEQUENCE [LARGE SCALE GENOMIC DNA]</scope>
    <source>
        <strain evidence="3 4">CCMP1102</strain>
    </source>
</reference>
<feature type="transmembrane region" description="Helical" evidence="2">
    <location>
        <begin position="12"/>
        <end position="36"/>
    </location>
</feature>
<dbReference type="AlphaFoldDB" id="A0A1E7FNR9"/>
<evidence type="ECO:0000313" key="3">
    <source>
        <dbReference type="EMBL" id="OEU19745.1"/>
    </source>
</evidence>
<keyword evidence="2" id="KW-0812">Transmembrane</keyword>
<name>A0A1E7FNR9_9STRA</name>